<protein>
    <submittedName>
        <fullName evidence="2">Duplicated homeodomain-like superfamily protein</fullName>
    </submittedName>
</protein>
<evidence type="ECO:0000313" key="3">
    <source>
        <dbReference type="Proteomes" id="UP000325081"/>
    </source>
</evidence>
<dbReference type="Proteomes" id="UP000325081">
    <property type="component" value="Unassembled WGS sequence"/>
</dbReference>
<keyword evidence="2" id="KW-0371">Homeobox</keyword>
<proteinExistence type="predicted"/>
<evidence type="ECO:0000256" key="1">
    <source>
        <dbReference type="SAM" id="MobiDB-lite"/>
    </source>
</evidence>
<organism evidence="2 3">
    <name type="scientific">Striga asiatica</name>
    <name type="common">Asiatic witchweed</name>
    <name type="synonym">Buchnera asiatica</name>
    <dbReference type="NCBI Taxonomy" id="4170"/>
    <lineage>
        <taxon>Eukaryota</taxon>
        <taxon>Viridiplantae</taxon>
        <taxon>Streptophyta</taxon>
        <taxon>Embryophyta</taxon>
        <taxon>Tracheophyta</taxon>
        <taxon>Spermatophyta</taxon>
        <taxon>Magnoliopsida</taxon>
        <taxon>eudicotyledons</taxon>
        <taxon>Gunneridae</taxon>
        <taxon>Pentapetalae</taxon>
        <taxon>asterids</taxon>
        <taxon>lamiids</taxon>
        <taxon>Lamiales</taxon>
        <taxon>Orobanchaceae</taxon>
        <taxon>Buchnereae</taxon>
        <taxon>Striga</taxon>
    </lineage>
</organism>
<name>A0A5A7NXT7_STRAF</name>
<gene>
    <name evidence="2" type="ORF">STAS_00895</name>
</gene>
<feature type="compositionally biased region" description="Pro residues" evidence="1">
    <location>
        <begin position="69"/>
        <end position="85"/>
    </location>
</feature>
<feature type="region of interest" description="Disordered" evidence="1">
    <location>
        <begin position="54"/>
        <end position="102"/>
    </location>
</feature>
<dbReference type="AlphaFoldDB" id="A0A5A7NXT7"/>
<keyword evidence="2" id="KW-0238">DNA-binding</keyword>
<dbReference type="EMBL" id="BKCP01000002">
    <property type="protein sequence ID" value="GER25323.1"/>
    <property type="molecule type" value="Genomic_DNA"/>
</dbReference>
<reference evidence="3" key="1">
    <citation type="journal article" date="2019" name="Curr. Biol.">
        <title>Genome Sequence of Striga asiatica Provides Insight into the Evolution of Plant Parasitism.</title>
        <authorList>
            <person name="Yoshida S."/>
            <person name="Kim S."/>
            <person name="Wafula E.K."/>
            <person name="Tanskanen J."/>
            <person name="Kim Y.M."/>
            <person name="Honaas L."/>
            <person name="Yang Z."/>
            <person name="Spallek T."/>
            <person name="Conn C.E."/>
            <person name="Ichihashi Y."/>
            <person name="Cheong K."/>
            <person name="Cui S."/>
            <person name="Der J.P."/>
            <person name="Gundlach H."/>
            <person name="Jiao Y."/>
            <person name="Hori C."/>
            <person name="Ishida J.K."/>
            <person name="Kasahara H."/>
            <person name="Kiba T."/>
            <person name="Kim M.S."/>
            <person name="Koo N."/>
            <person name="Laohavisit A."/>
            <person name="Lee Y.H."/>
            <person name="Lumba S."/>
            <person name="McCourt P."/>
            <person name="Mortimer J.C."/>
            <person name="Mutuku J.M."/>
            <person name="Nomura T."/>
            <person name="Sasaki-Sekimoto Y."/>
            <person name="Seto Y."/>
            <person name="Wang Y."/>
            <person name="Wakatake T."/>
            <person name="Sakakibara H."/>
            <person name="Demura T."/>
            <person name="Yamaguchi S."/>
            <person name="Yoneyama K."/>
            <person name="Manabe R.I."/>
            <person name="Nelson D.C."/>
            <person name="Schulman A.H."/>
            <person name="Timko M.P."/>
            <person name="dePamphilis C.W."/>
            <person name="Choi D."/>
            <person name="Shirasu K."/>
        </authorList>
    </citation>
    <scope>NUCLEOTIDE SEQUENCE [LARGE SCALE GENOMIC DNA]</scope>
    <source>
        <strain evidence="3">cv. UVA1</strain>
    </source>
</reference>
<evidence type="ECO:0000313" key="2">
    <source>
        <dbReference type="EMBL" id="GER25323.1"/>
    </source>
</evidence>
<dbReference type="GO" id="GO:0003677">
    <property type="term" value="F:DNA binding"/>
    <property type="evidence" value="ECO:0007669"/>
    <property type="project" value="UniProtKB-KW"/>
</dbReference>
<accession>A0A5A7NXT7</accession>
<comment type="caution">
    <text evidence="2">The sequence shown here is derived from an EMBL/GenBank/DDBJ whole genome shotgun (WGS) entry which is preliminary data.</text>
</comment>
<keyword evidence="3" id="KW-1185">Reference proteome</keyword>
<sequence>MNNEGTDVDLEKRRLMSQLHQCFYLRNIIPSFFLWRLCNYHSLSSYFLSPYSPPSPSHTSRCLRLSPSSTPPKPWPARGTPPCPSPSSSSPPSCPSPPDSSFSAYGKPSLTHLLLHFFPPSLSLSSLLSLPFASTVPSLSPASHLVVTSGQPVQISINKRN</sequence>